<sequence length="174" mass="20536">MTNTSERLSSLEDHKLIDVVKNYRQYGYGDEIRNEALSILESRGIDEFELRLKGNFQNSTYDRTLDYYRDFARNSKIAFGLYLYIIFGNILLAILLPDWKYGDMLLSIVSIIVFIGYLVFILLSFMNQSNFYKAMGKPYGAEGALVYFLVGMPFYIFMYFYFRKQMKEQLNLVH</sequence>
<name>A0A3B0C7E9_9FLAO</name>
<evidence type="ECO:0000256" key="1">
    <source>
        <dbReference type="SAM" id="Phobius"/>
    </source>
</evidence>
<accession>A0A3B0C7E9</accession>
<keyword evidence="1" id="KW-0812">Transmembrane</keyword>
<gene>
    <name evidence="2" type="ORF">D7Z94_08805</name>
</gene>
<keyword evidence="1" id="KW-1133">Transmembrane helix</keyword>
<protein>
    <submittedName>
        <fullName evidence="2">Uncharacterized protein</fullName>
    </submittedName>
</protein>
<reference evidence="2 3" key="1">
    <citation type="submission" date="2018-10" db="EMBL/GenBank/DDBJ databases">
        <title>Ulvibacterium marinum gen. nov., sp. nov., a novel marine bacterium of the family Flavobacteriaceae, isolated from a culture of the green alga Ulva prolifera.</title>
        <authorList>
            <person name="Zhang Z."/>
        </authorList>
    </citation>
    <scope>NUCLEOTIDE SEQUENCE [LARGE SCALE GENOMIC DNA]</scope>
    <source>
        <strain evidence="2 3">CCMM003</strain>
    </source>
</reference>
<keyword evidence="1" id="KW-0472">Membrane</keyword>
<dbReference type="RefSeq" id="WP_120711196.1">
    <property type="nucleotide sequence ID" value="NZ_RBCJ01000002.1"/>
</dbReference>
<comment type="caution">
    <text evidence="2">The sequence shown here is derived from an EMBL/GenBank/DDBJ whole genome shotgun (WGS) entry which is preliminary data.</text>
</comment>
<proteinExistence type="predicted"/>
<evidence type="ECO:0000313" key="3">
    <source>
        <dbReference type="Proteomes" id="UP000276603"/>
    </source>
</evidence>
<organism evidence="2 3">
    <name type="scientific">Ulvibacterium marinum</name>
    <dbReference type="NCBI Taxonomy" id="2419782"/>
    <lineage>
        <taxon>Bacteria</taxon>
        <taxon>Pseudomonadati</taxon>
        <taxon>Bacteroidota</taxon>
        <taxon>Flavobacteriia</taxon>
        <taxon>Flavobacteriales</taxon>
        <taxon>Flavobacteriaceae</taxon>
        <taxon>Ulvibacterium</taxon>
    </lineage>
</organism>
<keyword evidence="3" id="KW-1185">Reference proteome</keyword>
<feature type="transmembrane region" description="Helical" evidence="1">
    <location>
        <begin position="77"/>
        <end position="97"/>
    </location>
</feature>
<dbReference type="OrthoDB" id="1042979at2"/>
<dbReference type="EMBL" id="RBCJ01000002">
    <property type="protein sequence ID" value="RKN81040.1"/>
    <property type="molecule type" value="Genomic_DNA"/>
</dbReference>
<feature type="transmembrane region" description="Helical" evidence="1">
    <location>
        <begin position="104"/>
        <end position="125"/>
    </location>
</feature>
<evidence type="ECO:0000313" key="2">
    <source>
        <dbReference type="EMBL" id="RKN81040.1"/>
    </source>
</evidence>
<feature type="transmembrane region" description="Helical" evidence="1">
    <location>
        <begin position="145"/>
        <end position="162"/>
    </location>
</feature>
<dbReference type="Proteomes" id="UP000276603">
    <property type="component" value="Unassembled WGS sequence"/>
</dbReference>
<dbReference type="AlphaFoldDB" id="A0A3B0C7E9"/>